<gene>
    <name evidence="1" type="ORF">GCM10009733_020210</name>
</gene>
<evidence type="ECO:0000313" key="2">
    <source>
        <dbReference type="Proteomes" id="UP001500064"/>
    </source>
</evidence>
<dbReference type="Proteomes" id="UP001500064">
    <property type="component" value="Unassembled WGS sequence"/>
</dbReference>
<protein>
    <submittedName>
        <fullName evidence="1">Uncharacterized protein</fullName>
    </submittedName>
</protein>
<accession>A0ABN2F231</accession>
<dbReference type="RefSeq" id="WP_346103413.1">
    <property type="nucleotide sequence ID" value="NZ_BAAAMU010000011.1"/>
</dbReference>
<comment type="caution">
    <text evidence="1">The sequence shown here is derived from an EMBL/GenBank/DDBJ whole genome shotgun (WGS) entry which is preliminary data.</text>
</comment>
<organism evidence="1 2">
    <name type="scientific">Nonomuraea maheshkhaliensis</name>
    <dbReference type="NCBI Taxonomy" id="419590"/>
    <lineage>
        <taxon>Bacteria</taxon>
        <taxon>Bacillati</taxon>
        <taxon>Actinomycetota</taxon>
        <taxon>Actinomycetes</taxon>
        <taxon>Streptosporangiales</taxon>
        <taxon>Streptosporangiaceae</taxon>
        <taxon>Nonomuraea</taxon>
    </lineage>
</organism>
<dbReference type="EMBL" id="BAAAMU010000011">
    <property type="protein sequence ID" value="GAA1623543.1"/>
    <property type="molecule type" value="Genomic_DNA"/>
</dbReference>
<sequence>MLGAGPLTVTDAQWQRLLAQESVAGFRINRIDDVRAVLKFARCTLSDLPRDDPCYLPDLLDVEVYDTSVENDQTFTVRASAVGWLFNAHTFRISLAAEQRWNDRPGKVVVWAVLSDILARYNSLVDAVAAFAARYTMAEYAKHLGLAPGEVEALPGNDDLPPGWTPLDVANQIRRSPHLSDLDRVCMFLERITGRRTLPPVIPSTEKLSTFPKAAKYLGEAVSAPSDRPRTDDPSVKATNRESVMDALRRRLAGHTVEFDDEHNAATIIYDYGHLTIVVDDQGRCGVTRDTPDEANVSHGDGLMLDALGPVLYRALCEAVEEAER</sequence>
<evidence type="ECO:0000313" key="1">
    <source>
        <dbReference type="EMBL" id="GAA1623543.1"/>
    </source>
</evidence>
<proteinExistence type="predicted"/>
<name>A0ABN2F231_9ACTN</name>
<reference evidence="1 2" key="1">
    <citation type="journal article" date="2019" name="Int. J. Syst. Evol. Microbiol.">
        <title>The Global Catalogue of Microorganisms (GCM) 10K type strain sequencing project: providing services to taxonomists for standard genome sequencing and annotation.</title>
        <authorList>
            <consortium name="The Broad Institute Genomics Platform"/>
            <consortium name="The Broad Institute Genome Sequencing Center for Infectious Disease"/>
            <person name="Wu L."/>
            <person name="Ma J."/>
        </authorList>
    </citation>
    <scope>NUCLEOTIDE SEQUENCE [LARGE SCALE GENOMIC DNA]</scope>
    <source>
        <strain evidence="1 2">JCM 13929</strain>
    </source>
</reference>
<keyword evidence="2" id="KW-1185">Reference proteome</keyword>